<dbReference type="InterPro" id="IPR032675">
    <property type="entry name" value="LRR_dom_sf"/>
</dbReference>
<dbReference type="InterPro" id="IPR003591">
    <property type="entry name" value="Leu-rich_rpt_typical-subtyp"/>
</dbReference>
<dbReference type="PANTHER" id="PTHR45712">
    <property type="entry name" value="AGAP008170-PA"/>
    <property type="match status" value="1"/>
</dbReference>
<accession>A0A6P7IIP6</accession>
<dbReference type="InterPro" id="IPR000372">
    <property type="entry name" value="LRRNT"/>
</dbReference>
<dbReference type="InterPro" id="IPR001611">
    <property type="entry name" value="Leu-rich_rpt"/>
</dbReference>
<keyword evidence="2 5" id="KW-0732">Signal</keyword>
<proteinExistence type="predicted"/>
<dbReference type="Proteomes" id="UP000515145">
    <property type="component" value="Chromosome 4"/>
</dbReference>
<keyword evidence="7" id="KW-1185">Reference proteome</keyword>
<dbReference type="InterPro" id="IPR050333">
    <property type="entry name" value="SLRP"/>
</dbReference>
<dbReference type="SMART" id="SM00369">
    <property type="entry name" value="LRR_TYP"/>
    <property type="match status" value="15"/>
</dbReference>
<dbReference type="Gene3D" id="3.80.10.10">
    <property type="entry name" value="Ribonuclease Inhibitor"/>
    <property type="match status" value="5"/>
</dbReference>
<evidence type="ECO:0000313" key="8">
    <source>
        <dbReference type="RefSeq" id="XP_028260193.1"/>
    </source>
</evidence>
<dbReference type="FunFam" id="3.80.10.10:FF:001164">
    <property type="entry name" value="GH01279p"/>
    <property type="match status" value="1"/>
</dbReference>
<sequence>MAFLKHSILRALCVLVLAWVLVHCQTPVEPQEEKELVKDSGNTTVVTRSEQIECPADCSCTAEGTVDCAGVNLIEFPAKLSDKTRQLSLQNNKIEEITAEHISHLHQLETLNLQNNWLTSDGLEDEGFEMLEELAYLYLANNKLTMAPKFLPSSLVSADFAANQLSRIFPYTFGHKEKLRSVYLHNNKLTDAGLPDHMFNASNNVEILTMSSNLLRVVPRNLPSSLYRLHLKNNKLEKIPAGAFDKLSNLRELYLQNNVLSNEGMDNETFSQLSSLECLDLSNNNISIVPRGLPRNLVLLHLEKNSIRSIPGDALTSVKNLEYLLLHNNKLRSRSIHPAAFQGLKKLHTLHMYNNLLERVPRGLPRRAKTIMLLHNSISEIGRNDLSLLYTLTELNLSYNRLTSSKVHREAFRKLRILETLDLSGNRLQSMPLGLPRSLHMLKIKNNQLTSIPDGALSGMEKLQKLILSDNQLKLNSIYQGAWMELGALTTLDLSSNQLSHIPSDLPESLEYLYLQSNRISTVPASAFEGTPNIKGLFLRFNRLSKDAVDKSSFAHLSNLQALDIGTGSADLPFKKEELDGETVTKKEQET</sequence>
<evidence type="ECO:0000256" key="3">
    <source>
        <dbReference type="ARBA" id="ARBA00022737"/>
    </source>
</evidence>
<evidence type="ECO:0000313" key="9">
    <source>
        <dbReference type="RefSeq" id="XP_028260194.1"/>
    </source>
</evidence>
<dbReference type="PROSITE" id="PS51450">
    <property type="entry name" value="LRR"/>
    <property type="match status" value="2"/>
</dbReference>
<evidence type="ECO:0000256" key="5">
    <source>
        <dbReference type="SAM" id="SignalP"/>
    </source>
</evidence>
<dbReference type="GO" id="GO:0005615">
    <property type="term" value="C:extracellular space"/>
    <property type="evidence" value="ECO:0007669"/>
    <property type="project" value="TreeGrafter"/>
</dbReference>
<feature type="signal peptide" evidence="5">
    <location>
        <begin position="1"/>
        <end position="24"/>
    </location>
</feature>
<feature type="chain" id="PRO_5044651224" evidence="5">
    <location>
        <begin position="25"/>
        <end position="591"/>
    </location>
</feature>
<gene>
    <name evidence="8 9" type="primary">podn</name>
</gene>
<dbReference type="SUPFAM" id="SSF52058">
    <property type="entry name" value="L domain-like"/>
    <property type="match status" value="2"/>
</dbReference>
<evidence type="ECO:0000256" key="4">
    <source>
        <dbReference type="ARBA" id="ARBA00023180"/>
    </source>
</evidence>
<dbReference type="CTD" id="127435"/>
<evidence type="ECO:0000256" key="1">
    <source>
        <dbReference type="ARBA" id="ARBA00022614"/>
    </source>
</evidence>
<dbReference type="AlphaFoldDB" id="A0A6P7IIP6"/>
<dbReference type="RefSeq" id="XP_028260194.1">
    <property type="nucleotide sequence ID" value="XM_028404393.1"/>
</dbReference>
<dbReference type="OrthoDB" id="10027416at2759"/>
<keyword evidence="1" id="KW-0433">Leucine-rich repeat</keyword>
<feature type="domain" description="LRRNT" evidence="6">
    <location>
        <begin position="53"/>
        <end position="86"/>
    </location>
</feature>
<dbReference type="SMART" id="SM00013">
    <property type="entry name" value="LRRNT"/>
    <property type="match status" value="1"/>
</dbReference>
<dbReference type="Pfam" id="PF13855">
    <property type="entry name" value="LRR_8"/>
    <property type="match status" value="6"/>
</dbReference>
<evidence type="ECO:0000256" key="2">
    <source>
        <dbReference type="ARBA" id="ARBA00022729"/>
    </source>
</evidence>
<evidence type="ECO:0000313" key="7">
    <source>
        <dbReference type="Proteomes" id="UP000515145"/>
    </source>
</evidence>
<protein>
    <submittedName>
        <fullName evidence="8 9">Podocan</fullName>
    </submittedName>
</protein>
<keyword evidence="4" id="KW-0325">Glycoprotein</keyword>
<dbReference type="SMART" id="SM00364">
    <property type="entry name" value="LRR_BAC"/>
    <property type="match status" value="8"/>
</dbReference>
<dbReference type="GeneID" id="114434932"/>
<dbReference type="PANTHER" id="PTHR45712:SF20">
    <property type="entry name" value="PODOCAN"/>
    <property type="match status" value="1"/>
</dbReference>
<reference evidence="8 9" key="1">
    <citation type="submission" date="2025-04" db="UniProtKB">
        <authorList>
            <consortium name="RefSeq"/>
        </authorList>
    </citation>
    <scope>IDENTIFICATION</scope>
</reference>
<evidence type="ECO:0000259" key="6">
    <source>
        <dbReference type="SMART" id="SM00013"/>
    </source>
</evidence>
<keyword evidence="3" id="KW-0677">Repeat</keyword>
<dbReference type="PRINTS" id="PR00019">
    <property type="entry name" value="LEURICHRPT"/>
</dbReference>
<organism evidence="7 9">
    <name type="scientific">Parambassis ranga</name>
    <name type="common">Indian glassy fish</name>
    <dbReference type="NCBI Taxonomy" id="210632"/>
    <lineage>
        <taxon>Eukaryota</taxon>
        <taxon>Metazoa</taxon>
        <taxon>Chordata</taxon>
        <taxon>Craniata</taxon>
        <taxon>Vertebrata</taxon>
        <taxon>Euteleostomi</taxon>
        <taxon>Actinopterygii</taxon>
        <taxon>Neopterygii</taxon>
        <taxon>Teleostei</taxon>
        <taxon>Neoteleostei</taxon>
        <taxon>Acanthomorphata</taxon>
        <taxon>Ovalentaria</taxon>
        <taxon>Ambassidae</taxon>
        <taxon>Parambassis</taxon>
    </lineage>
</organism>
<name>A0A6P7IIP6_9TELE</name>
<dbReference type="RefSeq" id="XP_028260193.1">
    <property type="nucleotide sequence ID" value="XM_028404392.1"/>
</dbReference>